<keyword evidence="6" id="KW-0804">Transcription</keyword>
<evidence type="ECO:0000256" key="1">
    <source>
        <dbReference type="ARBA" id="ARBA00004123"/>
    </source>
</evidence>
<gene>
    <name evidence="10" type="ORF">FZEAL_9721</name>
</gene>
<reference evidence="10" key="1">
    <citation type="journal article" date="2020" name="BMC Genomics">
        <title>Correction to: Identification and distribution of gene clusters required for synthesis of sphingolipid metabolism inhibitors in diverse species of the filamentous fungus Fusarium.</title>
        <authorList>
            <person name="Kim H.S."/>
            <person name="Lohmar J.M."/>
            <person name="Busman M."/>
            <person name="Brown D.W."/>
            <person name="Naumann T.A."/>
            <person name="Divon H.H."/>
            <person name="Lysoe E."/>
            <person name="Uhlig S."/>
            <person name="Proctor R.H."/>
        </authorList>
    </citation>
    <scope>NUCLEOTIDE SEQUENCE</scope>
    <source>
        <strain evidence="10">NRRL 22465</strain>
    </source>
</reference>
<dbReference type="GO" id="GO:0003677">
    <property type="term" value="F:DNA binding"/>
    <property type="evidence" value="ECO:0007669"/>
    <property type="project" value="UniProtKB-KW"/>
</dbReference>
<protein>
    <recommendedName>
        <fullName evidence="9">Zn(2)-C6 fungal-type domain-containing protein</fullName>
    </recommendedName>
</protein>
<evidence type="ECO:0000256" key="6">
    <source>
        <dbReference type="ARBA" id="ARBA00023163"/>
    </source>
</evidence>
<dbReference type="SMART" id="SM00066">
    <property type="entry name" value="GAL4"/>
    <property type="match status" value="1"/>
</dbReference>
<evidence type="ECO:0000256" key="5">
    <source>
        <dbReference type="ARBA" id="ARBA00023125"/>
    </source>
</evidence>
<dbReference type="CDD" id="cd00067">
    <property type="entry name" value="GAL4"/>
    <property type="match status" value="1"/>
</dbReference>
<evidence type="ECO:0000313" key="10">
    <source>
        <dbReference type="EMBL" id="KAF4971919.1"/>
    </source>
</evidence>
<keyword evidence="2" id="KW-0479">Metal-binding</keyword>
<dbReference type="GO" id="GO:0000981">
    <property type="term" value="F:DNA-binding transcription factor activity, RNA polymerase II-specific"/>
    <property type="evidence" value="ECO:0007669"/>
    <property type="project" value="InterPro"/>
</dbReference>
<dbReference type="Pfam" id="PF00172">
    <property type="entry name" value="Zn_clus"/>
    <property type="match status" value="1"/>
</dbReference>
<accession>A0A8H4U9F7</accession>
<keyword evidence="3" id="KW-0862">Zinc</keyword>
<dbReference type="InterPro" id="IPR036864">
    <property type="entry name" value="Zn2-C6_fun-type_DNA-bd_sf"/>
</dbReference>
<evidence type="ECO:0000256" key="7">
    <source>
        <dbReference type="ARBA" id="ARBA00023242"/>
    </source>
</evidence>
<name>A0A8H4U9F7_9HYPO</name>
<feature type="compositionally biased region" description="Basic and acidic residues" evidence="8">
    <location>
        <begin position="82"/>
        <end position="96"/>
    </location>
</feature>
<comment type="subcellular location">
    <subcellularLocation>
        <location evidence="1">Nucleus</location>
    </subcellularLocation>
</comment>
<dbReference type="EMBL" id="JABEYC010000945">
    <property type="protein sequence ID" value="KAF4971919.1"/>
    <property type="molecule type" value="Genomic_DNA"/>
</dbReference>
<dbReference type="SUPFAM" id="SSF57701">
    <property type="entry name" value="Zn2/Cys6 DNA-binding domain"/>
    <property type="match status" value="1"/>
</dbReference>
<dbReference type="OrthoDB" id="4161332at2759"/>
<comment type="caution">
    <text evidence="10">The sequence shown here is derived from an EMBL/GenBank/DDBJ whole genome shotgun (WGS) entry which is preliminary data.</text>
</comment>
<reference evidence="10" key="2">
    <citation type="submission" date="2020-05" db="EMBL/GenBank/DDBJ databases">
        <authorList>
            <person name="Kim H.-S."/>
            <person name="Proctor R.H."/>
            <person name="Brown D.W."/>
        </authorList>
    </citation>
    <scope>NUCLEOTIDE SEQUENCE</scope>
    <source>
        <strain evidence="10">NRRL 22465</strain>
    </source>
</reference>
<keyword evidence="11" id="KW-1185">Reference proteome</keyword>
<organism evidence="10 11">
    <name type="scientific">Fusarium zealandicum</name>
    <dbReference type="NCBI Taxonomy" id="1053134"/>
    <lineage>
        <taxon>Eukaryota</taxon>
        <taxon>Fungi</taxon>
        <taxon>Dikarya</taxon>
        <taxon>Ascomycota</taxon>
        <taxon>Pezizomycotina</taxon>
        <taxon>Sordariomycetes</taxon>
        <taxon>Hypocreomycetidae</taxon>
        <taxon>Hypocreales</taxon>
        <taxon>Nectriaceae</taxon>
        <taxon>Fusarium</taxon>
        <taxon>Fusarium staphyleae species complex</taxon>
    </lineage>
</organism>
<dbReference type="InterPro" id="IPR051615">
    <property type="entry name" value="Transcr_Regulatory_Elem"/>
</dbReference>
<dbReference type="InterPro" id="IPR007219">
    <property type="entry name" value="XnlR_reg_dom"/>
</dbReference>
<evidence type="ECO:0000313" key="11">
    <source>
        <dbReference type="Proteomes" id="UP000635477"/>
    </source>
</evidence>
<keyword evidence="7" id="KW-0539">Nucleus</keyword>
<feature type="domain" description="Zn(2)-C6 fungal-type" evidence="9">
    <location>
        <begin position="17"/>
        <end position="47"/>
    </location>
</feature>
<dbReference type="PANTHER" id="PTHR31313:SF86">
    <property type="entry name" value="ZN(2)-C6 FUNGAL-TYPE DOMAIN-CONTAINING PROTEIN"/>
    <property type="match status" value="1"/>
</dbReference>
<evidence type="ECO:0000256" key="3">
    <source>
        <dbReference type="ARBA" id="ARBA00022833"/>
    </source>
</evidence>
<proteinExistence type="predicted"/>
<dbReference type="Pfam" id="PF04082">
    <property type="entry name" value="Fungal_trans"/>
    <property type="match status" value="1"/>
</dbReference>
<dbReference type="Gene3D" id="4.10.240.10">
    <property type="entry name" value="Zn(2)-C6 fungal-type DNA-binding domain"/>
    <property type="match status" value="1"/>
</dbReference>
<feature type="region of interest" description="Disordered" evidence="8">
    <location>
        <begin position="81"/>
        <end position="150"/>
    </location>
</feature>
<evidence type="ECO:0000256" key="2">
    <source>
        <dbReference type="ARBA" id="ARBA00022723"/>
    </source>
</evidence>
<dbReference type="PROSITE" id="PS50048">
    <property type="entry name" value="ZN2_CY6_FUNGAL_2"/>
    <property type="match status" value="1"/>
</dbReference>
<dbReference type="GO" id="GO:0008270">
    <property type="term" value="F:zinc ion binding"/>
    <property type="evidence" value="ECO:0007669"/>
    <property type="project" value="InterPro"/>
</dbReference>
<dbReference type="GO" id="GO:0006351">
    <property type="term" value="P:DNA-templated transcription"/>
    <property type="evidence" value="ECO:0007669"/>
    <property type="project" value="InterPro"/>
</dbReference>
<feature type="compositionally biased region" description="Low complexity" evidence="8">
    <location>
        <begin position="127"/>
        <end position="141"/>
    </location>
</feature>
<dbReference type="PANTHER" id="PTHR31313">
    <property type="entry name" value="TY1 ENHANCER ACTIVATOR"/>
    <property type="match status" value="1"/>
</dbReference>
<dbReference type="AlphaFoldDB" id="A0A8H4U9F7"/>
<evidence type="ECO:0000256" key="4">
    <source>
        <dbReference type="ARBA" id="ARBA00023015"/>
    </source>
</evidence>
<dbReference type="CDD" id="cd12148">
    <property type="entry name" value="fungal_TF_MHR"/>
    <property type="match status" value="1"/>
</dbReference>
<evidence type="ECO:0000256" key="8">
    <source>
        <dbReference type="SAM" id="MobiDB-lite"/>
    </source>
</evidence>
<evidence type="ECO:0000259" key="9">
    <source>
        <dbReference type="PROSITE" id="PS50048"/>
    </source>
</evidence>
<dbReference type="InterPro" id="IPR001138">
    <property type="entry name" value="Zn2Cys6_DnaBD"/>
</dbReference>
<dbReference type="PROSITE" id="PS00463">
    <property type="entry name" value="ZN2_CY6_FUNGAL_1"/>
    <property type="match status" value="1"/>
</dbReference>
<dbReference type="Proteomes" id="UP000635477">
    <property type="component" value="Unassembled WGS sequence"/>
</dbReference>
<keyword evidence="5" id="KW-0238">DNA-binding</keyword>
<keyword evidence="4" id="KW-0805">Transcription regulation</keyword>
<feature type="non-terminal residue" evidence="10">
    <location>
        <position position="1"/>
    </location>
</feature>
<feature type="compositionally biased region" description="Polar residues" evidence="8">
    <location>
        <begin position="101"/>
        <end position="119"/>
    </location>
</feature>
<dbReference type="GO" id="GO:0005634">
    <property type="term" value="C:nucleus"/>
    <property type="evidence" value="ECO:0007669"/>
    <property type="project" value="UniProtKB-SubCell"/>
</dbReference>
<sequence>MPRTASNHRRVKRTSTACDLCRGRKLGCDNAKPKCENCQVRDVDCTYTQRAKQDRPSNARIQKLEEENARLRELLRLQASGLHHEQSSDPRSRHSVFDSLPITSSEDAVTDMTRMSEQSPRGLVTLSESSPSSSRPKPSSPFHGPSSVPVELECSTDMSDGTIDVRDTRVKNHLLAETTRQRQLETYNLKEGKLNFGATDPELGMALLSNYWGRQYYAGSAVYRPVFMRDMTCKGPYFSELLLNAMLFAGSKFTVQLPGRTSPEYLGSIGRCFRRRFEELLHDPCSETLFKSDLTTIQALLVVADSLFSWCDEGSLSWHYLGLAISMIVDLGIHTDGAVRGSSGERTSEEIEVRRRVFWAAF</sequence>